<dbReference type="PANTHER" id="PTHR34875">
    <property type="entry name" value="UPF0237 PROTEIN MJ1558"/>
    <property type="match status" value="1"/>
</dbReference>
<sequence>MRNLVLSVIGDDRPGLVSALADVVAVQGGNWEQSQLAQLAGKFAGIVVVAVPEARADGLIAAVTGLDGLLEVAVHTGGTAGSGVEATPLTIQVLGTDRAGIVQELSAALSRHDVSIERLTTGTREAPMAGGTLFEAQLDVLVPEVADLSGIRSSLEAIAAELMVDLGIAGA</sequence>
<evidence type="ECO:0000259" key="1">
    <source>
        <dbReference type="PROSITE" id="PS51671"/>
    </source>
</evidence>
<dbReference type="Gene3D" id="3.30.70.260">
    <property type="match status" value="2"/>
</dbReference>
<dbReference type="InterPro" id="IPR045865">
    <property type="entry name" value="ACT-like_dom_sf"/>
</dbReference>
<feature type="domain" description="ACT" evidence="1">
    <location>
        <begin position="90"/>
        <end position="171"/>
    </location>
</feature>
<proteinExistence type="predicted"/>
<protein>
    <submittedName>
        <fullName evidence="2">Amino acid-binding ACT protein</fullName>
    </submittedName>
</protein>
<dbReference type="InterPro" id="IPR016867">
    <property type="entry name" value="GcvR"/>
</dbReference>
<dbReference type="EMBL" id="CP027433">
    <property type="protein sequence ID" value="AVL98965.1"/>
    <property type="molecule type" value="Genomic_DNA"/>
</dbReference>
<dbReference type="RefSeq" id="WP_105940714.1">
    <property type="nucleotide sequence ID" value="NZ_CP027433.1"/>
</dbReference>
<dbReference type="KEGG" id="git:C6V83_00360"/>
<dbReference type="InterPro" id="IPR050990">
    <property type="entry name" value="UPF0237/GcvR_regulator"/>
</dbReference>
<dbReference type="PIRSF" id="PIRSF028103">
    <property type="entry name" value="GcvR"/>
    <property type="match status" value="1"/>
</dbReference>
<dbReference type="OrthoDB" id="12860at2"/>
<dbReference type="PANTHER" id="PTHR34875:SF6">
    <property type="entry name" value="UPF0237 PROTEIN MJ1558"/>
    <property type="match status" value="1"/>
</dbReference>
<reference evidence="2 3" key="1">
    <citation type="submission" date="2018-03" db="EMBL/GenBank/DDBJ databases">
        <title>Characteristics and genome of n-alkane degrading marine bacteria Gordonia iterans isolated from crude oil contaminated in Tae-an, South Korea.</title>
        <authorList>
            <person name="Lee S.-S."/>
            <person name="Kim H."/>
        </authorList>
    </citation>
    <scope>NUCLEOTIDE SEQUENCE [LARGE SCALE GENOMIC DNA]</scope>
    <source>
        <strain evidence="2 3">Co17</strain>
    </source>
</reference>
<accession>A0A2S0KBD3</accession>
<dbReference type="Pfam" id="PF13740">
    <property type="entry name" value="ACT_6"/>
    <property type="match status" value="1"/>
</dbReference>
<gene>
    <name evidence="2" type="ORF">C6V83_00360</name>
</gene>
<dbReference type="SUPFAM" id="SSF55021">
    <property type="entry name" value="ACT-like"/>
    <property type="match status" value="2"/>
</dbReference>
<evidence type="ECO:0000313" key="3">
    <source>
        <dbReference type="Proteomes" id="UP000239814"/>
    </source>
</evidence>
<dbReference type="GO" id="GO:0006355">
    <property type="term" value="P:regulation of DNA-templated transcription"/>
    <property type="evidence" value="ECO:0007669"/>
    <property type="project" value="InterPro"/>
</dbReference>
<dbReference type="InterPro" id="IPR002912">
    <property type="entry name" value="ACT_dom"/>
</dbReference>
<dbReference type="PROSITE" id="PS51671">
    <property type="entry name" value="ACT"/>
    <property type="match status" value="1"/>
</dbReference>
<dbReference type="Pfam" id="PF13291">
    <property type="entry name" value="ACT_4"/>
    <property type="match status" value="1"/>
</dbReference>
<keyword evidence="3" id="KW-1185">Reference proteome</keyword>
<organism evidence="2 3">
    <name type="scientific">Gordonia iterans</name>
    <dbReference type="NCBI Taxonomy" id="1004901"/>
    <lineage>
        <taxon>Bacteria</taxon>
        <taxon>Bacillati</taxon>
        <taxon>Actinomycetota</taxon>
        <taxon>Actinomycetes</taxon>
        <taxon>Mycobacteriales</taxon>
        <taxon>Gordoniaceae</taxon>
        <taxon>Gordonia</taxon>
    </lineage>
</organism>
<name>A0A2S0KBD3_9ACTN</name>
<dbReference type="CDD" id="cd04869">
    <property type="entry name" value="ACT_GcvR_2"/>
    <property type="match status" value="1"/>
</dbReference>
<evidence type="ECO:0000313" key="2">
    <source>
        <dbReference type="EMBL" id="AVL98965.1"/>
    </source>
</evidence>
<dbReference type="AlphaFoldDB" id="A0A2S0KBD3"/>
<dbReference type="Proteomes" id="UP000239814">
    <property type="component" value="Chromosome"/>
</dbReference>